<dbReference type="EMBL" id="JAVDSW010000002">
    <property type="protein sequence ID" value="MDR6703435.1"/>
    <property type="molecule type" value="Genomic_DNA"/>
</dbReference>
<name>A0AAW8LWN2_AGRTU</name>
<dbReference type="Proteomes" id="UP001265315">
    <property type="component" value="Unassembled WGS sequence"/>
</dbReference>
<accession>A0AAW8LWN2</accession>
<dbReference type="AlphaFoldDB" id="A0AAW8LWN2"/>
<proteinExistence type="predicted"/>
<gene>
    <name evidence="1" type="ORF">J2W61_003300</name>
</gene>
<comment type="caution">
    <text evidence="1">The sequence shown here is derived from an EMBL/GenBank/DDBJ whole genome shotgun (WGS) entry which is preliminary data.</text>
</comment>
<evidence type="ECO:0000313" key="1">
    <source>
        <dbReference type="EMBL" id="MDR6703435.1"/>
    </source>
</evidence>
<reference evidence="1" key="1">
    <citation type="submission" date="2023-07" db="EMBL/GenBank/DDBJ databases">
        <title>Sorghum-associated microbial communities from plants grown in Nebraska, USA.</title>
        <authorList>
            <person name="Schachtman D."/>
        </authorList>
    </citation>
    <scope>NUCLEOTIDE SEQUENCE</scope>
    <source>
        <strain evidence="1">1457</strain>
    </source>
</reference>
<protein>
    <submittedName>
        <fullName evidence="1">Uncharacterized protein</fullName>
    </submittedName>
</protein>
<organism evidence="1 2">
    <name type="scientific">Agrobacterium tumefaciens</name>
    <dbReference type="NCBI Taxonomy" id="358"/>
    <lineage>
        <taxon>Bacteria</taxon>
        <taxon>Pseudomonadati</taxon>
        <taxon>Pseudomonadota</taxon>
        <taxon>Alphaproteobacteria</taxon>
        <taxon>Hyphomicrobiales</taxon>
        <taxon>Rhizobiaceae</taxon>
        <taxon>Rhizobium/Agrobacterium group</taxon>
        <taxon>Agrobacterium</taxon>
        <taxon>Agrobacterium tumefaciens complex</taxon>
    </lineage>
</organism>
<sequence>MLGCQLAGVEKCEAKDAADAEAWHLPYSEAFSISAIPALNRRVMAKSENVSSVMLGPVPGICNRSALRYVFGSSGQARG</sequence>
<evidence type="ECO:0000313" key="2">
    <source>
        <dbReference type="Proteomes" id="UP001265315"/>
    </source>
</evidence>